<dbReference type="Gene3D" id="3.30.300.210">
    <property type="entry name" value="Nutrient germinant receptor protein C, domain 3"/>
    <property type="match status" value="1"/>
</dbReference>
<feature type="transmembrane region" description="Helical" evidence="1">
    <location>
        <begin position="60"/>
        <end position="81"/>
    </location>
</feature>
<evidence type="ECO:0000256" key="1">
    <source>
        <dbReference type="SAM" id="Phobius"/>
    </source>
</evidence>
<proteinExistence type="predicted"/>
<comment type="caution">
    <text evidence="3">The sequence shown here is derived from an EMBL/GenBank/DDBJ whole genome shotgun (WGS) entry which is preliminary data.</text>
</comment>
<sequence length="447" mass="52035">MILFAIPIYTIARNGIRIIGRYAEIVFFLILWMPLFYWFALRESHHWIYLLPLFKDMEKALLATQSTTYSFLGFEIVFLLYPFLQKKQAASIGVIIASSLSMLVYLFVTLASFIFFSPDEITLFNEPTLSILKVVEFRFIERMEIIFLAFYLLVLSRAWMIHMYGAVFCTSWLFGKRLLQNPNWLSLLDVFYRDSKATVNPRIMIVDGPVSEIMHFNPKDKPITWIYLKSLIDTSHARGESVKTTLQNLHQQMFDKGITPSIPNIKMGKEVILTGSTLLNEKGTYSTSLNSQETTLLQILHGDKSDFYLTLPVIKGKEENAIERNMLSFNAHDVKVKIHPGYSHDKFRFDIHVNMYMEVMERLFPFDMRKNTDKLEQLVEEQLKMQLGDFIKKIQKNKIDPIGLGIYARAYQNRYYEQVQNHWGKALEEATINISVDVTTRSMGSIK</sequence>
<evidence type="ECO:0000313" key="4">
    <source>
        <dbReference type="Proteomes" id="UP001589609"/>
    </source>
</evidence>
<reference evidence="3 4" key="1">
    <citation type="submission" date="2024-09" db="EMBL/GenBank/DDBJ databases">
        <authorList>
            <person name="Sun Q."/>
            <person name="Mori K."/>
        </authorList>
    </citation>
    <scope>NUCLEOTIDE SEQUENCE [LARGE SCALE GENOMIC DNA]</scope>
    <source>
        <strain evidence="3 4">JCM 11201</strain>
    </source>
</reference>
<keyword evidence="1" id="KW-0812">Transmembrane</keyword>
<dbReference type="InterPro" id="IPR004761">
    <property type="entry name" value="Spore_GerAB"/>
</dbReference>
<dbReference type="Proteomes" id="UP001589609">
    <property type="component" value="Unassembled WGS sequence"/>
</dbReference>
<keyword evidence="1" id="KW-1133">Transmembrane helix</keyword>
<feature type="transmembrane region" description="Helical" evidence="1">
    <location>
        <begin position="21"/>
        <end position="40"/>
    </location>
</feature>
<dbReference type="InterPro" id="IPR008844">
    <property type="entry name" value="Spore_GerAC-like"/>
</dbReference>
<dbReference type="PANTHER" id="PTHR35789">
    <property type="entry name" value="SPORE GERMINATION PROTEIN B3"/>
    <property type="match status" value="1"/>
</dbReference>
<keyword evidence="1" id="KW-0472">Membrane</keyword>
<dbReference type="RefSeq" id="WP_379951084.1">
    <property type="nucleotide sequence ID" value="NZ_JBHMAF010000171.1"/>
</dbReference>
<dbReference type="PANTHER" id="PTHR35789:SF1">
    <property type="entry name" value="SPORE GERMINATION PROTEIN B3"/>
    <property type="match status" value="1"/>
</dbReference>
<protein>
    <submittedName>
        <fullName evidence="3">GerAB/ArcD/ProY family transporter</fullName>
    </submittedName>
</protein>
<organism evidence="3 4">
    <name type="scientific">Ectobacillus funiculus</name>
    <dbReference type="NCBI Taxonomy" id="137993"/>
    <lineage>
        <taxon>Bacteria</taxon>
        <taxon>Bacillati</taxon>
        <taxon>Bacillota</taxon>
        <taxon>Bacilli</taxon>
        <taxon>Bacillales</taxon>
        <taxon>Bacillaceae</taxon>
        <taxon>Ectobacillus</taxon>
    </lineage>
</organism>
<feature type="transmembrane region" description="Helical" evidence="1">
    <location>
        <begin position="93"/>
        <end position="116"/>
    </location>
</feature>
<dbReference type="EMBL" id="JBHMAF010000171">
    <property type="protein sequence ID" value="MFB9760804.1"/>
    <property type="molecule type" value="Genomic_DNA"/>
</dbReference>
<name>A0ABV5WJL4_9BACI</name>
<feature type="domain" description="Spore germination GerAC-like C-terminal" evidence="2">
    <location>
        <begin position="275"/>
        <end position="444"/>
    </location>
</feature>
<dbReference type="Pfam" id="PF05504">
    <property type="entry name" value="Spore_GerAC"/>
    <property type="match status" value="1"/>
</dbReference>
<dbReference type="InterPro" id="IPR046953">
    <property type="entry name" value="Spore_GerAC-like_C"/>
</dbReference>
<accession>A0ABV5WJL4</accession>
<dbReference type="Pfam" id="PF03845">
    <property type="entry name" value="Spore_permease"/>
    <property type="match status" value="1"/>
</dbReference>
<evidence type="ECO:0000313" key="3">
    <source>
        <dbReference type="EMBL" id="MFB9760804.1"/>
    </source>
</evidence>
<feature type="transmembrane region" description="Helical" evidence="1">
    <location>
        <begin position="145"/>
        <end position="174"/>
    </location>
</feature>
<evidence type="ECO:0000259" key="2">
    <source>
        <dbReference type="Pfam" id="PF05504"/>
    </source>
</evidence>
<gene>
    <name evidence="3" type="ORF">ACFFMS_21250</name>
</gene>
<dbReference type="InterPro" id="IPR038501">
    <property type="entry name" value="Spore_GerAC_C_sf"/>
</dbReference>
<keyword evidence="4" id="KW-1185">Reference proteome</keyword>